<accession>A0A836HBQ0</accession>
<keyword evidence="3" id="KW-1185">Reference proteome</keyword>
<dbReference type="RefSeq" id="XP_067063194.1">
    <property type="nucleotide sequence ID" value="XM_067206747.1"/>
</dbReference>
<dbReference type="SMR" id="A0A836HBQ0"/>
<evidence type="ECO:0000256" key="1">
    <source>
        <dbReference type="ARBA" id="ARBA00022801"/>
    </source>
</evidence>
<name>A0A836HBQ0_9TRYP</name>
<protein>
    <recommendedName>
        <fullName evidence="4">Histidine acid phosphatase</fullName>
    </recommendedName>
</protein>
<evidence type="ECO:0000313" key="3">
    <source>
        <dbReference type="Proteomes" id="UP000674143"/>
    </source>
</evidence>
<dbReference type="EMBL" id="JAFHLR010000023">
    <property type="protein sequence ID" value="KAG5478533.1"/>
    <property type="molecule type" value="Genomic_DNA"/>
</dbReference>
<reference evidence="3" key="2">
    <citation type="journal article" date="2021" name="Sci. Data">
        <title>Chromosome-scale genome sequencing, assembly and annotation of six genomes from subfamily Leishmaniinae.</title>
        <authorList>
            <person name="Almutairi H."/>
            <person name="Urbaniak M.D."/>
            <person name="Bates M.D."/>
            <person name="Jariyapan N."/>
            <person name="Kwakye-Nuako G."/>
            <person name="Thomaz Soccol V."/>
            <person name="Al-Salem W.S."/>
            <person name="Dillon R.J."/>
            <person name="Bates P.A."/>
            <person name="Gatherer D."/>
        </authorList>
    </citation>
    <scope>NUCLEOTIDE SEQUENCE [LARGE SCALE GENOMIC DNA]</scope>
</reference>
<gene>
    <name evidence="2" type="ORF">LSCM4_04766</name>
</gene>
<dbReference type="InterPro" id="IPR050645">
    <property type="entry name" value="Histidine_acid_phosphatase"/>
</dbReference>
<dbReference type="GO" id="GO:0016791">
    <property type="term" value="F:phosphatase activity"/>
    <property type="evidence" value="ECO:0007669"/>
    <property type="project" value="TreeGrafter"/>
</dbReference>
<dbReference type="KEGG" id="loi:92360681"/>
<sequence length="287" mass="32163">MFPSEDYDVNVAYSRSADVLRSLQSAESFLRDFFPELMSLYPAIHTVPEKDDYLLYTNYAPQFQFYWCLDVAGVRAVCNPVVDRSFPDFNALTAIAREVHSEEYCGNFERGTDCAFALFDIAAAKESIGELESYPMLGASLDGLSQVTREHFARQYLYNRSDTRCFQQGSSGQPILQEFLKNIDAVILGSSSYKLYHYSAHDTMLSRIVCSLQDTTDDGLLPPFAQTRSGTDAEPVRLVSPCARAARAPRAESCIWLRVCMGVGLAAVVHVPARTVLRRAWEQLCRG</sequence>
<comment type="caution">
    <text evidence="2">The sequence shown here is derived from an EMBL/GenBank/DDBJ whole genome shotgun (WGS) entry which is preliminary data.</text>
</comment>
<dbReference type="Proteomes" id="UP000674143">
    <property type="component" value="Unassembled WGS sequence"/>
</dbReference>
<dbReference type="GeneID" id="92360681"/>
<dbReference type="PANTHER" id="PTHR11567:SF110">
    <property type="entry name" value="2-PHOSPHOXYLOSE PHOSPHATASE 1"/>
    <property type="match status" value="1"/>
</dbReference>
<dbReference type="PANTHER" id="PTHR11567">
    <property type="entry name" value="ACID PHOSPHATASE-RELATED"/>
    <property type="match status" value="1"/>
</dbReference>
<evidence type="ECO:0008006" key="4">
    <source>
        <dbReference type="Google" id="ProtNLM"/>
    </source>
</evidence>
<proteinExistence type="predicted"/>
<dbReference type="AlphaFoldDB" id="A0A836HBQ0"/>
<dbReference type="InterPro" id="IPR029033">
    <property type="entry name" value="His_PPase_superfam"/>
</dbReference>
<organism evidence="2 3">
    <name type="scientific">Leishmania orientalis</name>
    <dbReference type="NCBI Taxonomy" id="2249476"/>
    <lineage>
        <taxon>Eukaryota</taxon>
        <taxon>Discoba</taxon>
        <taxon>Euglenozoa</taxon>
        <taxon>Kinetoplastea</taxon>
        <taxon>Metakinetoplastina</taxon>
        <taxon>Trypanosomatida</taxon>
        <taxon>Trypanosomatidae</taxon>
        <taxon>Leishmaniinae</taxon>
        <taxon>Leishmania</taxon>
    </lineage>
</organism>
<reference evidence="3" key="1">
    <citation type="journal article" date="2021" name="Microbiol. Resour. Announc.">
        <title>LGAAP: Leishmaniinae Genome Assembly and Annotation Pipeline.</title>
        <authorList>
            <person name="Almutairi H."/>
            <person name="Urbaniak M.D."/>
            <person name="Bates M.D."/>
            <person name="Jariyapan N."/>
            <person name="Kwakye-Nuako G."/>
            <person name="Thomaz-Soccol V."/>
            <person name="Al-Salem W.S."/>
            <person name="Dillon R.J."/>
            <person name="Bates P.A."/>
            <person name="Gatherer D."/>
        </authorList>
    </citation>
    <scope>NUCLEOTIDE SEQUENCE [LARGE SCALE GENOMIC DNA]</scope>
</reference>
<dbReference type="Gene3D" id="3.40.50.1240">
    <property type="entry name" value="Phosphoglycerate mutase-like"/>
    <property type="match status" value="1"/>
</dbReference>
<dbReference type="SUPFAM" id="SSF53254">
    <property type="entry name" value="Phosphoglycerate mutase-like"/>
    <property type="match status" value="1"/>
</dbReference>
<keyword evidence="1" id="KW-0378">Hydrolase</keyword>
<evidence type="ECO:0000313" key="2">
    <source>
        <dbReference type="EMBL" id="KAG5478533.1"/>
    </source>
</evidence>